<evidence type="ECO:0000259" key="20">
    <source>
        <dbReference type="Pfam" id="PF24621"/>
    </source>
</evidence>
<comment type="function">
    <text evidence="3 18">Catalyzes the conversion of 3-deoxy-D-arabino-heptulosonate 7-phosphate (DAHP) to dehydroquinate (DHQ).</text>
</comment>
<dbReference type="GO" id="GO:0009423">
    <property type="term" value="P:chorismate biosynthetic process"/>
    <property type="evidence" value="ECO:0007669"/>
    <property type="project" value="UniProtKB-UniRule"/>
</dbReference>
<dbReference type="InterPro" id="IPR056179">
    <property type="entry name" value="DHQS_C"/>
</dbReference>
<evidence type="ECO:0000256" key="4">
    <source>
        <dbReference type="ARBA" id="ARBA00004496"/>
    </source>
</evidence>
<dbReference type="Pfam" id="PF24621">
    <property type="entry name" value="DHQS_C"/>
    <property type="match status" value="1"/>
</dbReference>
<feature type="binding site" evidence="18">
    <location>
        <begin position="130"/>
        <end position="131"/>
    </location>
    <ligand>
        <name>NAD(+)</name>
        <dbReference type="ChEBI" id="CHEBI:57540"/>
    </ligand>
</feature>
<dbReference type="PANTHER" id="PTHR43622">
    <property type="entry name" value="3-DEHYDROQUINATE SYNTHASE"/>
    <property type="match status" value="1"/>
</dbReference>
<evidence type="ECO:0000256" key="9">
    <source>
        <dbReference type="ARBA" id="ARBA00022490"/>
    </source>
</evidence>
<evidence type="ECO:0000256" key="13">
    <source>
        <dbReference type="ARBA" id="ARBA00022833"/>
    </source>
</evidence>
<keyword evidence="16 18" id="KW-0456">Lyase</keyword>
<feature type="binding site" evidence="18">
    <location>
        <position position="152"/>
    </location>
    <ligand>
        <name>NAD(+)</name>
        <dbReference type="ChEBI" id="CHEBI:57540"/>
    </ligand>
</feature>
<comment type="caution">
    <text evidence="21">The sequence shown here is derived from an EMBL/GenBank/DDBJ whole genome shotgun (WGS) entry which is preliminary data.</text>
</comment>
<evidence type="ECO:0000256" key="16">
    <source>
        <dbReference type="ARBA" id="ARBA00023239"/>
    </source>
</evidence>
<dbReference type="GO" id="GO:0008652">
    <property type="term" value="P:amino acid biosynthetic process"/>
    <property type="evidence" value="ECO:0007669"/>
    <property type="project" value="UniProtKB-KW"/>
</dbReference>
<evidence type="ECO:0000256" key="1">
    <source>
        <dbReference type="ARBA" id="ARBA00001393"/>
    </source>
</evidence>
<evidence type="ECO:0000256" key="18">
    <source>
        <dbReference type="HAMAP-Rule" id="MF_00110"/>
    </source>
</evidence>
<dbReference type="EC" id="4.2.3.4" evidence="7 18"/>
<dbReference type="HAMAP" id="MF_00110">
    <property type="entry name" value="DHQ_synthase"/>
    <property type="match status" value="1"/>
</dbReference>
<evidence type="ECO:0000313" key="21">
    <source>
        <dbReference type="EMBL" id="GAY23051.1"/>
    </source>
</evidence>
<feature type="domain" description="3-dehydroquinate synthase N-terminal" evidence="19">
    <location>
        <begin position="68"/>
        <end position="180"/>
    </location>
</feature>
<dbReference type="InterPro" id="IPR030963">
    <property type="entry name" value="DHQ_synth_fam"/>
</dbReference>
<evidence type="ECO:0000256" key="5">
    <source>
        <dbReference type="ARBA" id="ARBA00004661"/>
    </source>
</evidence>
<dbReference type="GO" id="GO:0003856">
    <property type="term" value="F:3-dehydroquinate synthase activity"/>
    <property type="evidence" value="ECO:0007669"/>
    <property type="project" value="UniProtKB-UniRule"/>
</dbReference>
<dbReference type="InterPro" id="IPR016037">
    <property type="entry name" value="DHQ_synth_AroB"/>
</dbReference>
<feature type="binding site" evidence="18">
    <location>
        <position position="185"/>
    </location>
    <ligand>
        <name>Zn(2+)</name>
        <dbReference type="ChEBI" id="CHEBI:29105"/>
    </ligand>
</feature>
<dbReference type="GO" id="GO:0005737">
    <property type="term" value="C:cytoplasm"/>
    <property type="evidence" value="ECO:0007669"/>
    <property type="project" value="UniProtKB-SubCell"/>
</dbReference>
<dbReference type="EMBL" id="BEWI01000032">
    <property type="protein sequence ID" value="GAY23051.1"/>
    <property type="molecule type" value="Genomic_DNA"/>
</dbReference>
<evidence type="ECO:0000259" key="19">
    <source>
        <dbReference type="Pfam" id="PF01761"/>
    </source>
</evidence>
<reference evidence="21 22" key="1">
    <citation type="journal article" date="2013" name="Biodegradation">
        <title>Occurrence of 4-tert-butylphenol (4-t-BP) biodegradation in an aquatic sample caused by the presence of Spirodela polyrrhiza and isolation of a 4-t-BP-utilizing bacterium.</title>
        <authorList>
            <person name="Ogata Y."/>
            <person name="Toyama T."/>
            <person name="Yu N."/>
            <person name="Wang X."/>
            <person name="Sei K."/>
            <person name="Ike M."/>
        </authorList>
    </citation>
    <scope>NUCLEOTIDE SEQUENCE [LARGE SCALE GENOMIC DNA]</scope>
    <source>
        <strain evidence="21 22">OMI</strain>
    </source>
</reference>
<evidence type="ECO:0000256" key="11">
    <source>
        <dbReference type="ARBA" id="ARBA00022723"/>
    </source>
</evidence>
<proteinExistence type="inferred from homology"/>
<keyword evidence="12 18" id="KW-0547">Nucleotide-binding</keyword>
<keyword evidence="14 18" id="KW-0520">NAD</keyword>
<dbReference type="CDD" id="cd08195">
    <property type="entry name" value="DHQS"/>
    <property type="match status" value="1"/>
</dbReference>
<comment type="cofactor">
    <cofactor evidence="18">
        <name>Co(2+)</name>
        <dbReference type="ChEBI" id="CHEBI:48828"/>
    </cofactor>
    <cofactor evidence="18">
        <name>Zn(2+)</name>
        <dbReference type="ChEBI" id="CHEBI:29105"/>
    </cofactor>
    <text evidence="18">Binds 1 divalent metal cation per subunit. Can use either Co(2+) or Zn(2+).</text>
</comment>
<dbReference type="InterPro" id="IPR050071">
    <property type="entry name" value="Dehydroquinate_synthase"/>
</dbReference>
<evidence type="ECO:0000313" key="22">
    <source>
        <dbReference type="Proteomes" id="UP000221538"/>
    </source>
</evidence>
<comment type="caution">
    <text evidence="18">Lacks conserved residue(s) required for the propagation of feature annotation.</text>
</comment>
<dbReference type="Pfam" id="PF01761">
    <property type="entry name" value="DHQ_synthase"/>
    <property type="match status" value="1"/>
</dbReference>
<keyword evidence="10 18" id="KW-0028">Amino-acid biosynthesis</keyword>
<dbReference type="PANTHER" id="PTHR43622:SF7">
    <property type="entry name" value="3-DEHYDROQUINATE SYNTHASE, CHLOROPLASTIC"/>
    <property type="match status" value="1"/>
</dbReference>
<keyword evidence="11 18" id="KW-0479">Metal-binding</keyword>
<accession>A0A292ZJG4</accession>
<evidence type="ECO:0000256" key="3">
    <source>
        <dbReference type="ARBA" id="ARBA00003485"/>
    </source>
</evidence>
<evidence type="ECO:0000256" key="7">
    <source>
        <dbReference type="ARBA" id="ARBA00013031"/>
    </source>
</evidence>
<keyword evidence="17 18" id="KW-0170">Cobalt</keyword>
<dbReference type="FunFam" id="3.40.50.1970:FF:000001">
    <property type="entry name" value="3-dehydroquinate synthase"/>
    <property type="match status" value="1"/>
</dbReference>
<gene>
    <name evidence="18" type="primary">aroB</name>
    <name evidence="21" type="ORF">SFOMI_3615</name>
</gene>
<reference evidence="21 22" key="2">
    <citation type="journal article" date="2013" name="Environ. Sci. Technol.">
        <title>The 4-tert-butylphenol-utilizing bacterium Sphingobium fuliginis OMI can degrade bisphenols via phenolic ring hydroxylation and meta-cleavage pathway.</title>
        <authorList>
            <person name="Ogata Y."/>
            <person name="Goda S."/>
            <person name="Toyama T."/>
            <person name="Sei K."/>
            <person name="Ike M."/>
        </authorList>
    </citation>
    <scope>NUCLEOTIDE SEQUENCE [LARGE SCALE GENOMIC DNA]</scope>
    <source>
        <strain evidence="21 22">OMI</strain>
    </source>
</reference>
<evidence type="ECO:0000256" key="6">
    <source>
        <dbReference type="ARBA" id="ARBA00005412"/>
    </source>
</evidence>
<dbReference type="NCBIfam" id="TIGR01357">
    <property type="entry name" value="aroB"/>
    <property type="match status" value="1"/>
</dbReference>
<comment type="pathway">
    <text evidence="5 18">Metabolic intermediate biosynthesis; chorismate biosynthesis; chorismate from D-erythrose 4-phosphate and phosphoenolpyruvate: step 2/7.</text>
</comment>
<dbReference type="GO" id="GO:0046872">
    <property type="term" value="F:metal ion binding"/>
    <property type="evidence" value="ECO:0007669"/>
    <property type="project" value="UniProtKB-KW"/>
</dbReference>
<feature type="binding site" evidence="18">
    <location>
        <begin position="106"/>
        <end position="110"/>
    </location>
    <ligand>
        <name>NAD(+)</name>
        <dbReference type="ChEBI" id="CHEBI:57540"/>
    </ligand>
</feature>
<comment type="cofactor">
    <cofactor evidence="2 18">
        <name>NAD(+)</name>
        <dbReference type="ChEBI" id="CHEBI:57540"/>
    </cofactor>
</comment>
<feature type="binding site" evidence="18">
    <location>
        <position position="143"/>
    </location>
    <ligand>
        <name>NAD(+)</name>
        <dbReference type="ChEBI" id="CHEBI:57540"/>
    </ligand>
</feature>
<evidence type="ECO:0000256" key="17">
    <source>
        <dbReference type="ARBA" id="ARBA00023285"/>
    </source>
</evidence>
<dbReference type="GO" id="GO:0000166">
    <property type="term" value="F:nucleotide binding"/>
    <property type="evidence" value="ECO:0007669"/>
    <property type="project" value="UniProtKB-KW"/>
</dbReference>
<organism evidence="21 22">
    <name type="scientific">Sphingobium fuliginis (strain ATCC 27551)</name>
    <dbReference type="NCBI Taxonomy" id="336203"/>
    <lineage>
        <taxon>Bacteria</taxon>
        <taxon>Pseudomonadati</taxon>
        <taxon>Pseudomonadota</taxon>
        <taxon>Alphaproteobacteria</taxon>
        <taxon>Sphingomonadales</taxon>
        <taxon>Sphingomonadaceae</taxon>
        <taxon>Sphingobium</taxon>
    </lineage>
</organism>
<dbReference type="Gene3D" id="3.40.50.1970">
    <property type="match status" value="1"/>
</dbReference>
<comment type="similarity">
    <text evidence="6 18">Belongs to the sugar phosphate cyclases superfamily. Dehydroquinate synthase family.</text>
</comment>
<comment type="catalytic activity">
    <reaction evidence="1 18">
        <text>7-phospho-2-dehydro-3-deoxy-D-arabino-heptonate = 3-dehydroquinate + phosphate</text>
        <dbReference type="Rhea" id="RHEA:21968"/>
        <dbReference type="ChEBI" id="CHEBI:32364"/>
        <dbReference type="ChEBI" id="CHEBI:43474"/>
        <dbReference type="ChEBI" id="CHEBI:58394"/>
        <dbReference type="EC" id="4.2.3.4"/>
    </reaction>
</comment>
<evidence type="ECO:0000256" key="12">
    <source>
        <dbReference type="ARBA" id="ARBA00022741"/>
    </source>
</evidence>
<dbReference type="Gene3D" id="1.20.1090.10">
    <property type="entry name" value="Dehydroquinate synthase-like - alpha domain"/>
    <property type="match status" value="1"/>
</dbReference>
<dbReference type="SUPFAM" id="SSF56796">
    <property type="entry name" value="Dehydroquinate synthase-like"/>
    <property type="match status" value="1"/>
</dbReference>
<evidence type="ECO:0000256" key="2">
    <source>
        <dbReference type="ARBA" id="ARBA00001911"/>
    </source>
</evidence>
<protein>
    <recommendedName>
        <fullName evidence="8 18">3-dehydroquinate synthase</fullName>
        <shortName evidence="18">DHQS</shortName>
        <ecNumber evidence="7 18">4.2.3.4</ecNumber>
    </recommendedName>
</protein>
<evidence type="ECO:0000256" key="14">
    <source>
        <dbReference type="ARBA" id="ARBA00023027"/>
    </source>
</evidence>
<dbReference type="UniPathway" id="UPA00053">
    <property type="reaction ID" value="UER00085"/>
</dbReference>
<dbReference type="GO" id="GO:0009073">
    <property type="term" value="P:aromatic amino acid family biosynthetic process"/>
    <property type="evidence" value="ECO:0007669"/>
    <property type="project" value="UniProtKB-KW"/>
</dbReference>
<feature type="binding site" evidence="18">
    <location>
        <begin position="170"/>
        <end position="173"/>
    </location>
    <ligand>
        <name>NAD(+)</name>
        <dbReference type="ChEBI" id="CHEBI:57540"/>
    </ligand>
</feature>
<sequence>MAIVRVALDSRSYDILIEQGVLDRAATHLAGYARKGRLVVVTDRHVAAAQLPRLEASLRAANVAVEAVVLPPGEQTKSWRHLEELLDALLALEIERGDHVVALGGGVIGDLVGFAASILKRGCHFIQVPTTLLAQVDSSVGGKTAINAKAGKNLVGSFYQPSLVLIDPSTLDTLPARETRAGYAEVVKYGLIDDPAFFAWCEAEGHRLLSGDVQAREYAIERSVAAKAAIVADDERETSGRRALLNLGHTFGHALEADTGFSDLLLHGEGVAAGMALAFRYSARRGLCPAEDAERVTAHLKAVGLPHDLASAHVKAGGAALVAHMLHDKKMAAGTLPFLLARGIGQTFLSKDVVLDDVAAFLDEDRMAAG</sequence>
<dbReference type="InterPro" id="IPR030960">
    <property type="entry name" value="DHQS/DOIS_N"/>
</dbReference>
<feature type="binding site" evidence="18">
    <location>
        <position position="249"/>
    </location>
    <ligand>
        <name>Zn(2+)</name>
        <dbReference type="ChEBI" id="CHEBI:29105"/>
    </ligand>
</feature>
<evidence type="ECO:0000256" key="15">
    <source>
        <dbReference type="ARBA" id="ARBA00023141"/>
    </source>
</evidence>
<dbReference type="PIRSF" id="PIRSF001455">
    <property type="entry name" value="DHQ_synth"/>
    <property type="match status" value="1"/>
</dbReference>
<evidence type="ECO:0000256" key="10">
    <source>
        <dbReference type="ARBA" id="ARBA00022605"/>
    </source>
</evidence>
<comment type="subcellular location">
    <subcellularLocation>
        <location evidence="4 18">Cytoplasm</location>
    </subcellularLocation>
</comment>
<feature type="binding site" evidence="18">
    <location>
        <position position="267"/>
    </location>
    <ligand>
        <name>Zn(2+)</name>
        <dbReference type="ChEBI" id="CHEBI:29105"/>
    </ligand>
</feature>
<dbReference type="AlphaFoldDB" id="A0A292ZJG4"/>
<feature type="domain" description="3-dehydroquinate synthase C-terminal" evidence="20">
    <location>
        <begin position="182"/>
        <end position="330"/>
    </location>
</feature>
<name>A0A292ZJG4_SPHSA</name>
<keyword evidence="13 18" id="KW-0862">Zinc</keyword>
<dbReference type="Proteomes" id="UP000221538">
    <property type="component" value="Unassembled WGS sequence"/>
</dbReference>
<evidence type="ECO:0000256" key="8">
    <source>
        <dbReference type="ARBA" id="ARBA00017684"/>
    </source>
</evidence>
<dbReference type="RefSeq" id="WP_099186329.1">
    <property type="nucleotide sequence ID" value="NZ_BEWI01000032.1"/>
</dbReference>
<keyword evidence="15 18" id="KW-0057">Aromatic amino acid biosynthesis</keyword>
<keyword evidence="9 18" id="KW-0963">Cytoplasm</keyword>